<dbReference type="Pfam" id="PF13692">
    <property type="entry name" value="Glyco_trans_1_4"/>
    <property type="match status" value="1"/>
</dbReference>
<keyword evidence="6" id="KW-1185">Reference proteome</keyword>
<accession>A0A2T0RBA1</accession>
<feature type="domain" description="Glycosyltransferase subfamily 4-like N-terminal" evidence="4">
    <location>
        <begin position="16"/>
        <end position="188"/>
    </location>
</feature>
<name>A0A2T0RBA1_9ACTN</name>
<dbReference type="CDD" id="cd03801">
    <property type="entry name" value="GT4_PimA-like"/>
    <property type="match status" value="1"/>
</dbReference>
<protein>
    <submittedName>
        <fullName evidence="5">Glycosyltransferase involved in cell wall biosynthesis</fullName>
    </submittedName>
</protein>
<evidence type="ECO:0000256" key="3">
    <source>
        <dbReference type="SAM" id="MobiDB-lite"/>
    </source>
</evidence>
<organism evidence="5 6">
    <name type="scientific">Kineococcus rhizosphaerae</name>
    <dbReference type="NCBI Taxonomy" id="559628"/>
    <lineage>
        <taxon>Bacteria</taxon>
        <taxon>Bacillati</taxon>
        <taxon>Actinomycetota</taxon>
        <taxon>Actinomycetes</taxon>
        <taxon>Kineosporiales</taxon>
        <taxon>Kineosporiaceae</taxon>
        <taxon>Kineococcus</taxon>
    </lineage>
</organism>
<evidence type="ECO:0000256" key="2">
    <source>
        <dbReference type="ARBA" id="ARBA00022679"/>
    </source>
</evidence>
<reference evidence="5 6" key="1">
    <citation type="submission" date="2018-03" db="EMBL/GenBank/DDBJ databases">
        <title>Genomic Encyclopedia of Archaeal and Bacterial Type Strains, Phase II (KMG-II): from individual species to whole genera.</title>
        <authorList>
            <person name="Goeker M."/>
        </authorList>
    </citation>
    <scope>NUCLEOTIDE SEQUENCE [LARGE SCALE GENOMIC DNA]</scope>
    <source>
        <strain evidence="5 6">DSM 19711</strain>
    </source>
</reference>
<dbReference type="PANTHER" id="PTHR12526:SF510">
    <property type="entry name" value="D-INOSITOL 3-PHOSPHATE GLYCOSYLTRANSFERASE"/>
    <property type="match status" value="1"/>
</dbReference>
<evidence type="ECO:0000313" key="5">
    <source>
        <dbReference type="EMBL" id="PRY18433.1"/>
    </source>
</evidence>
<gene>
    <name evidence="5" type="ORF">CLV37_101678</name>
</gene>
<dbReference type="Proteomes" id="UP000238083">
    <property type="component" value="Unassembled WGS sequence"/>
</dbReference>
<dbReference type="GO" id="GO:0016757">
    <property type="term" value="F:glycosyltransferase activity"/>
    <property type="evidence" value="ECO:0007669"/>
    <property type="project" value="UniProtKB-KW"/>
</dbReference>
<dbReference type="EMBL" id="PVZF01000001">
    <property type="protein sequence ID" value="PRY18433.1"/>
    <property type="molecule type" value="Genomic_DNA"/>
</dbReference>
<dbReference type="RefSeq" id="WP_106206885.1">
    <property type="nucleotide sequence ID" value="NZ_PVZF01000001.1"/>
</dbReference>
<dbReference type="Pfam" id="PF13579">
    <property type="entry name" value="Glyco_trans_4_4"/>
    <property type="match status" value="1"/>
</dbReference>
<dbReference type="InterPro" id="IPR028098">
    <property type="entry name" value="Glyco_trans_4-like_N"/>
</dbReference>
<dbReference type="Gene3D" id="3.40.50.2000">
    <property type="entry name" value="Glycogen Phosphorylase B"/>
    <property type="match status" value="2"/>
</dbReference>
<evidence type="ECO:0000256" key="1">
    <source>
        <dbReference type="ARBA" id="ARBA00022676"/>
    </source>
</evidence>
<evidence type="ECO:0000313" key="6">
    <source>
        <dbReference type="Proteomes" id="UP000238083"/>
    </source>
</evidence>
<keyword evidence="2 5" id="KW-0808">Transferase</keyword>
<dbReference type="OrthoDB" id="5142720at2"/>
<evidence type="ECO:0000259" key="4">
    <source>
        <dbReference type="Pfam" id="PF13579"/>
    </source>
</evidence>
<proteinExistence type="predicted"/>
<keyword evidence="1" id="KW-0328">Glycosyltransferase</keyword>
<comment type="caution">
    <text evidence="5">The sequence shown here is derived from an EMBL/GenBank/DDBJ whole genome shotgun (WGS) entry which is preliminary data.</text>
</comment>
<feature type="region of interest" description="Disordered" evidence="3">
    <location>
        <begin position="342"/>
        <end position="362"/>
    </location>
</feature>
<sequence>MRIAVALSQPPLVEGGAPGRCAVGLLRGLASHGLDVTAVAADRRPPGACGEQVPPDLDVQLVRAPETLSRVRLYAAKATRPRGELSRGSFAATLARVAGRADVVHLEETETGWSLPSGSTPRVLHVHYLAHRDLPLAGIWGADPLRRAEEVYAEVRLARTHDHLLASSPQVADRLRTINPRARITVAPLSLDPAHYEPAPLDGPPLAGLIGTADWPPTRNAVLRLVSRIWPRVRSGVPGAQLVIAGRGSGELRLEEAEGVQVLGEVASAGEFLRSLSVLAYPVSRGSGMKVKVMEALASGVPVVTTPEGAEGIGDTDGVVVETEPDRFAHAVREILLDPGARGQRGAAGRKHFEENLSPGPATEPLVAAYESALGG</sequence>
<dbReference type="PANTHER" id="PTHR12526">
    <property type="entry name" value="GLYCOSYLTRANSFERASE"/>
    <property type="match status" value="1"/>
</dbReference>
<dbReference type="AlphaFoldDB" id="A0A2T0RBA1"/>
<dbReference type="SUPFAM" id="SSF53756">
    <property type="entry name" value="UDP-Glycosyltransferase/glycogen phosphorylase"/>
    <property type="match status" value="1"/>
</dbReference>